<feature type="region of interest" description="Disordered" evidence="1">
    <location>
        <begin position="1211"/>
        <end position="1242"/>
    </location>
</feature>
<feature type="compositionally biased region" description="Polar residues" evidence="1">
    <location>
        <begin position="676"/>
        <end position="697"/>
    </location>
</feature>
<dbReference type="PANTHER" id="PTHR15463">
    <property type="entry name" value="AP1 GAMMA SUBUNIT BINDING PROTEIN 1"/>
    <property type="match status" value="1"/>
</dbReference>
<feature type="region of interest" description="Disordered" evidence="1">
    <location>
        <begin position="294"/>
        <end position="317"/>
    </location>
</feature>
<feature type="compositionally biased region" description="Low complexity" evidence="1">
    <location>
        <begin position="1054"/>
        <end position="1067"/>
    </location>
</feature>
<feature type="region of interest" description="Disordered" evidence="1">
    <location>
        <begin position="676"/>
        <end position="722"/>
    </location>
</feature>
<dbReference type="Pfam" id="PF25999">
    <property type="entry name" value="SYNRG_C"/>
    <property type="match status" value="1"/>
</dbReference>
<feature type="compositionally biased region" description="Basic and acidic residues" evidence="1">
    <location>
        <begin position="307"/>
        <end position="317"/>
    </location>
</feature>
<feature type="region of interest" description="Disordered" evidence="1">
    <location>
        <begin position="98"/>
        <end position="125"/>
    </location>
</feature>
<name>A0AAN9FW46_9CAEN</name>
<feature type="region of interest" description="Disordered" evidence="1">
    <location>
        <begin position="513"/>
        <end position="573"/>
    </location>
</feature>
<feature type="region of interest" description="Disordered" evidence="1">
    <location>
        <begin position="151"/>
        <end position="253"/>
    </location>
</feature>
<feature type="region of interest" description="Disordered" evidence="1">
    <location>
        <begin position="622"/>
        <end position="645"/>
    </location>
</feature>
<dbReference type="Proteomes" id="UP001374579">
    <property type="component" value="Unassembled WGS sequence"/>
</dbReference>
<feature type="compositionally biased region" description="Polar residues" evidence="1">
    <location>
        <begin position="1031"/>
        <end position="1040"/>
    </location>
</feature>
<feature type="compositionally biased region" description="Polar residues" evidence="1">
    <location>
        <begin position="793"/>
        <end position="803"/>
    </location>
</feature>
<feature type="compositionally biased region" description="Low complexity" evidence="1">
    <location>
        <begin position="237"/>
        <end position="247"/>
    </location>
</feature>
<accession>A0AAN9FW46</accession>
<dbReference type="Gene3D" id="1.10.238.10">
    <property type="entry name" value="EF-hand"/>
    <property type="match status" value="1"/>
</dbReference>
<evidence type="ECO:0000256" key="1">
    <source>
        <dbReference type="SAM" id="MobiDB-lite"/>
    </source>
</evidence>
<feature type="compositionally biased region" description="Acidic residues" evidence="1">
    <location>
        <begin position="893"/>
        <end position="902"/>
    </location>
</feature>
<feature type="compositionally biased region" description="Polar residues" evidence="1">
    <location>
        <begin position="1068"/>
        <end position="1077"/>
    </location>
</feature>
<evidence type="ECO:0000259" key="2">
    <source>
        <dbReference type="PROSITE" id="PS50031"/>
    </source>
</evidence>
<evidence type="ECO:0000313" key="4">
    <source>
        <dbReference type="Proteomes" id="UP001374579"/>
    </source>
</evidence>
<dbReference type="InterPro" id="IPR059024">
    <property type="entry name" value="SYNRG_C"/>
</dbReference>
<dbReference type="InterPro" id="IPR000261">
    <property type="entry name" value="EH_dom"/>
</dbReference>
<feature type="compositionally biased region" description="Polar residues" evidence="1">
    <location>
        <begin position="709"/>
        <end position="718"/>
    </location>
</feature>
<feature type="compositionally biased region" description="Pro residues" evidence="1">
    <location>
        <begin position="556"/>
        <end position="570"/>
    </location>
</feature>
<feature type="compositionally biased region" description="Polar residues" evidence="1">
    <location>
        <begin position="907"/>
        <end position="918"/>
    </location>
</feature>
<organism evidence="3 4">
    <name type="scientific">Littorina saxatilis</name>
    <dbReference type="NCBI Taxonomy" id="31220"/>
    <lineage>
        <taxon>Eukaryota</taxon>
        <taxon>Metazoa</taxon>
        <taxon>Spiralia</taxon>
        <taxon>Lophotrochozoa</taxon>
        <taxon>Mollusca</taxon>
        <taxon>Gastropoda</taxon>
        <taxon>Caenogastropoda</taxon>
        <taxon>Littorinimorpha</taxon>
        <taxon>Littorinoidea</taxon>
        <taxon>Littorinidae</taxon>
        <taxon>Littorina</taxon>
    </lineage>
</organism>
<feature type="compositionally biased region" description="Basic residues" evidence="1">
    <location>
        <begin position="297"/>
        <end position="306"/>
    </location>
</feature>
<feature type="domain" description="EH" evidence="2">
    <location>
        <begin position="444"/>
        <end position="498"/>
    </location>
</feature>
<dbReference type="PROSITE" id="PS50031">
    <property type="entry name" value="EH"/>
    <property type="match status" value="1"/>
</dbReference>
<dbReference type="PANTHER" id="PTHR15463:SF2">
    <property type="entry name" value="SYNERGIN GAMMA"/>
    <property type="match status" value="1"/>
</dbReference>
<feature type="compositionally biased region" description="Low complexity" evidence="1">
    <location>
        <begin position="513"/>
        <end position="533"/>
    </location>
</feature>
<feature type="compositionally biased region" description="Low complexity" evidence="1">
    <location>
        <begin position="208"/>
        <end position="218"/>
    </location>
</feature>
<dbReference type="InterPro" id="IPR039656">
    <property type="entry name" value="SYNRG"/>
</dbReference>
<gene>
    <name evidence="3" type="ORF">V1264_021736</name>
</gene>
<keyword evidence="4" id="KW-1185">Reference proteome</keyword>
<feature type="compositionally biased region" description="Low complexity" evidence="1">
    <location>
        <begin position="632"/>
        <end position="641"/>
    </location>
</feature>
<evidence type="ECO:0000313" key="3">
    <source>
        <dbReference type="EMBL" id="KAK7087723.1"/>
    </source>
</evidence>
<feature type="region of interest" description="Disordered" evidence="1">
    <location>
        <begin position="1103"/>
        <end position="1183"/>
    </location>
</feature>
<feature type="region of interest" description="Disordered" evidence="1">
    <location>
        <begin position="337"/>
        <end position="371"/>
    </location>
</feature>
<feature type="compositionally biased region" description="Basic residues" evidence="1">
    <location>
        <begin position="165"/>
        <end position="185"/>
    </location>
</feature>
<proteinExistence type="predicted"/>
<reference evidence="3 4" key="1">
    <citation type="submission" date="2024-02" db="EMBL/GenBank/DDBJ databases">
        <title>Chromosome-scale genome assembly of the rough periwinkle Littorina saxatilis.</title>
        <authorList>
            <person name="De Jode A."/>
            <person name="Faria R."/>
            <person name="Formenti G."/>
            <person name="Sims Y."/>
            <person name="Smith T.P."/>
            <person name="Tracey A."/>
            <person name="Wood J.M.D."/>
            <person name="Zagrodzka Z.B."/>
            <person name="Johannesson K."/>
            <person name="Butlin R.K."/>
            <person name="Leder E.H."/>
        </authorList>
    </citation>
    <scope>NUCLEOTIDE SEQUENCE [LARGE SCALE GENOMIC DNA]</scope>
    <source>
        <strain evidence="3">Snail1</strain>
        <tissue evidence="3">Muscle</tissue>
    </source>
</reference>
<comment type="caution">
    <text evidence="3">The sequence shown here is derived from an EMBL/GenBank/DDBJ whole genome shotgun (WGS) entry which is preliminary data.</text>
</comment>
<protein>
    <recommendedName>
        <fullName evidence="2">EH domain-containing protein</fullName>
    </recommendedName>
</protein>
<feature type="region of interest" description="Disordered" evidence="1">
    <location>
        <begin position="738"/>
        <end position="845"/>
    </location>
</feature>
<dbReference type="EMBL" id="JBAMIC010004070">
    <property type="protein sequence ID" value="KAK7087723.1"/>
    <property type="molecule type" value="Genomic_DNA"/>
</dbReference>
<feature type="compositionally biased region" description="Basic and acidic residues" evidence="1">
    <location>
        <begin position="116"/>
        <end position="125"/>
    </location>
</feature>
<feature type="compositionally biased region" description="Polar residues" evidence="1">
    <location>
        <begin position="960"/>
        <end position="994"/>
    </location>
</feature>
<sequence length="1540" mass="161653">MADNRLPGMAGQGGMQQPAGFNPMANMGMGPMGQPMFGGVGQQQFAPGMAFYPPQGMNPAMMGLMPGMAPNMMPMQGMRQPVGPPPAYSQRMASSFHNKTRMPSGTKGGMGGPPKPKTEKERYFEEQQKRLRHFNKPGAHVTDANTLVDNLFGKSEKHGPGQGHGQKHGHGHRPGSDHHHHHSHPSHAAPAQQNTQPDEDDGFGDFLGGPASASAPAPAKDPTVNTTKNTQPPPAAVSPSPQASAEESQPDPAVIASKQAVEKKDLVSMMMECSDLNAPQKARGFHKPSLMEVQKSGSHHHGHHSAKHAELHHASDHARRWDNSQELDGLFIVESKPAASPQPANLPPQSPTATSVPQTFHHPSHPEMMAHPPGVPPQHAAQLAGAPGLSGVPEGGDGSRRLSEVSRGLPDWCQDSGQNLPVLYQQVLEAVLDGETIVTERVYPILILSGLPRELLGRLWNLANTQTPGQLIRSELWMLLAFIALVQNKYEVTSPVILKRCPLAPVPFLGQQAPSAAAPTHNAPAPANAVPTGPDVPTDHIGDPANLAHNAHAPVSPQPFPPTFQPPPPSAAAATAVLATGTTEDDFADFQAAPTPAATAPSFPPPPAAVAASVPITKTEDSYGEFIGGQTSSASDQSLSSVPKEAAERLEKMYSNGGLTADEQYNSNVRNFFCSSDSSTAENSPASKKTRHTTPNSLDDEDFTDGHDSMSQFSTSEQSENEDIRAFENYVEEFNRKKEAQIPANPLRTGKNQGAVKVPHKSAAGGKSGASSAKPVAVKTPPVVNIPIPKLSASGTTIPTLPSGTGPAIPALPPVSSGLNLSAKPGAGGDDDDFDDFKSAAGTGGSIKAADAGIAKKAASGDMVLIGDEDKYGALRSLVENTASLFEKKEEGEGGEDDDEWADFSTAADSGSKASSELSVKGVHSVHNPTPSGPLGTDSGGDWADFAAPGGTDGNPPAGLSSTNAALSQFPSLPDSHSSSFTAFGQESSLQSGSGKAEDSGDDWADFSSAKPDDASAFSKPSDWQAGSDMHPSNTDNLSAFGNAESGVGGGLLSSADPTTTAAASSDVFTGTDQSAVLTVKKKNLGTTEIMNVFKVRDDPATLSSYHLPKQPADPHASSQKQHHHQEPSSRSRRSCSGSKDHQMSPDLDGDFHMGPPPLDSVGDDDDEHEFSRGYDLDDIVNQPVPTTVYSPFGYAHHAPGYTKSAFTAVTKTSKASSLPTPSAESRSHSMSPDSGETDSLSNRVASLREDSQSVSSLDLPASKISSVDAQLDSDNGGTDSQSVSSMEFGATTGGLRVEGGVSESKSLDSLDLHSTEAEEEMVEESGGVGGNSGHPPTGVIQVGSAPILGDRYNLDGQVSEGSERYAYEWERCLASSCRHMNNANNVFNTISSSSVCNEVLKSPHGSDYILGLIEVYRVVRRIMTALPTTAVSSASIEQSLKQMDLAWNNLTAFLVGASLLPDEATMTFTHAILKTDIPAAQQKACGVCLLDVDSTSRNSSGEETPKLAYGGRQYHAPCANFWVNCVDSMLPALKLPELL</sequence>
<feature type="compositionally biased region" description="Low complexity" evidence="1">
    <location>
        <begin position="761"/>
        <end position="783"/>
    </location>
</feature>
<dbReference type="GO" id="GO:0030130">
    <property type="term" value="C:clathrin coat of trans-Golgi network vesicle"/>
    <property type="evidence" value="ECO:0007669"/>
    <property type="project" value="TreeGrafter"/>
</dbReference>
<feature type="region of interest" description="Disordered" evidence="1">
    <location>
        <begin position="1268"/>
        <end position="1287"/>
    </location>
</feature>
<feature type="region of interest" description="Disordered" evidence="1">
    <location>
        <begin position="885"/>
        <end position="1082"/>
    </location>
</feature>
<feature type="compositionally biased region" description="Polar residues" evidence="1">
    <location>
        <begin position="1268"/>
        <end position="1286"/>
    </location>
</feature>